<dbReference type="InterPro" id="IPR011993">
    <property type="entry name" value="PH-like_dom_sf"/>
</dbReference>
<proteinExistence type="inferred from homology"/>
<evidence type="ECO:0000256" key="1">
    <source>
        <dbReference type="ARBA" id="ARBA00004246"/>
    </source>
</evidence>
<reference evidence="7" key="1">
    <citation type="submission" date="2022-03" db="EMBL/GenBank/DDBJ databases">
        <authorList>
            <person name="Alioto T."/>
            <person name="Alioto T."/>
            <person name="Gomez Garrido J."/>
        </authorList>
    </citation>
    <scope>NUCLEOTIDE SEQUENCE</scope>
</reference>
<comment type="subcellular location">
    <subcellularLocation>
        <location evidence="1">Cell junction</location>
        <location evidence="1">Focal adhesion</location>
    </subcellularLocation>
</comment>
<dbReference type="AlphaFoldDB" id="A0AAD1WFJ6"/>
<dbReference type="InterPro" id="IPR013625">
    <property type="entry name" value="PTB"/>
</dbReference>
<dbReference type="SUPFAM" id="SSF55550">
    <property type="entry name" value="SH2 domain"/>
    <property type="match status" value="1"/>
</dbReference>
<evidence type="ECO:0000256" key="5">
    <source>
        <dbReference type="SAM" id="MobiDB-lite"/>
    </source>
</evidence>
<keyword evidence="8" id="KW-1185">Reference proteome</keyword>
<feature type="region of interest" description="Disordered" evidence="5">
    <location>
        <begin position="205"/>
        <end position="225"/>
    </location>
</feature>
<evidence type="ECO:0000256" key="4">
    <source>
        <dbReference type="PROSITE-ProRule" id="PRU00191"/>
    </source>
</evidence>
<organism evidence="7 8">
    <name type="scientific">Pelobates cultripes</name>
    <name type="common">Western spadefoot toad</name>
    <dbReference type="NCBI Taxonomy" id="61616"/>
    <lineage>
        <taxon>Eukaryota</taxon>
        <taxon>Metazoa</taxon>
        <taxon>Chordata</taxon>
        <taxon>Craniata</taxon>
        <taxon>Vertebrata</taxon>
        <taxon>Euteleostomi</taxon>
        <taxon>Amphibia</taxon>
        <taxon>Batrachia</taxon>
        <taxon>Anura</taxon>
        <taxon>Pelobatoidea</taxon>
        <taxon>Pelobatidae</taxon>
        <taxon>Pelobates</taxon>
    </lineage>
</organism>
<dbReference type="Gene3D" id="2.30.29.30">
    <property type="entry name" value="Pleckstrin-homology domain (PH domain)/Phosphotyrosine-binding domain (PTB)"/>
    <property type="match status" value="1"/>
</dbReference>
<evidence type="ECO:0000256" key="3">
    <source>
        <dbReference type="ARBA" id="ARBA00022999"/>
    </source>
</evidence>
<dbReference type="InterPro" id="IPR000980">
    <property type="entry name" value="SH2"/>
</dbReference>
<evidence type="ECO:0000256" key="2">
    <source>
        <dbReference type="ARBA" id="ARBA00007881"/>
    </source>
</evidence>
<feature type="compositionally biased region" description="Polar residues" evidence="5">
    <location>
        <begin position="440"/>
        <end position="450"/>
    </location>
</feature>
<feature type="compositionally biased region" description="Polar residues" evidence="5">
    <location>
        <begin position="205"/>
        <end position="214"/>
    </location>
</feature>
<protein>
    <submittedName>
        <fullName evidence="7">Tensin-4 isoform X1</fullName>
    </submittedName>
</protein>
<evidence type="ECO:0000313" key="8">
    <source>
        <dbReference type="Proteomes" id="UP001295444"/>
    </source>
</evidence>
<dbReference type="Proteomes" id="UP001295444">
    <property type="component" value="Chromosome 06"/>
</dbReference>
<dbReference type="GO" id="GO:0005925">
    <property type="term" value="C:focal adhesion"/>
    <property type="evidence" value="ECO:0007669"/>
    <property type="project" value="UniProtKB-SubCell"/>
</dbReference>
<dbReference type="PANTHER" id="PTHR45734">
    <property type="entry name" value="TENSIN"/>
    <property type="match status" value="1"/>
</dbReference>
<dbReference type="CDD" id="cd01213">
    <property type="entry name" value="PTB_tensin"/>
    <property type="match status" value="1"/>
</dbReference>
<dbReference type="InterPro" id="IPR006020">
    <property type="entry name" value="PTB/PI_dom"/>
</dbReference>
<dbReference type="EMBL" id="OW240917">
    <property type="protein sequence ID" value="CAH2302218.1"/>
    <property type="molecule type" value="Genomic_DNA"/>
</dbReference>
<accession>A0AAD1WFJ6</accession>
<dbReference type="InterPro" id="IPR036860">
    <property type="entry name" value="SH2_dom_sf"/>
</dbReference>
<sequence length="743" mass="81611">MSQVIPNHVLRVGQTVSLASKDESDPFRQGVHPMCISMNNKCSYFTTERYTGQVTTQVNGHVLPNAAVYGEKNHVHGTNFRVAEKGSHRSSLPEQNRVPGGMIRNNYVAQQSTNTEVCDEGDPISPSLDISIDHLNQLILQLDPTFQPLPIKTEQFYNSSKQFSSSSQVSSSYKPEISKMSSSPEIKCVNVHSDPRRNLCQENIQRSASPTPNSEGILISRGTQRDNCTTNGNVVFNETHSHVNGYLDRHQSPSTGSYNQMSEGIAIPHQRLNHYNTNISSSMGSENISYPLYQFRNYDVSSMSNSPGSDTSYILGSTQSLHNDEIDGQQLPGRIAESPFGSLGSFSQLNSPGMMSPSSSIHYFDQNPDACSHPALSMIANQSKTFSRLSTKGHANSCPASVASSSMDIPILLVNGCPESQDRSSMSSTSFHGSQRRKSSSSFNRANKTYSDSSISTFSDSSNREGQTGMKFVMATSKQWFQPSITRDKAIEFLKDKEPGTFLIRDSTTFRGSFGLAMKVPGVQSKTGKDSSELVRHFLIESSAKGVHLKGASDEPYFGSLSALVHQHSITSLSLPCKLLIPDKDQHNGESSPDSPPGPAVSELNTSAACNVLYLNSVSTETLTGSSAIQKAVSATFEKSNLPMQTIVHFKANEQGVTLTDVQRKVFFRRHYPLSTLNFCSVDPELRKWQKHCRSSRIFGFVAKNPTDASDNVCHIFAEYDAIQPVSPLITFLTNLIQQQEKV</sequence>
<dbReference type="PANTHER" id="PTHR45734:SF6">
    <property type="entry name" value="TENSIN-4"/>
    <property type="match status" value="1"/>
</dbReference>
<dbReference type="InterPro" id="IPR051484">
    <property type="entry name" value="Tensin_PTEN_phosphatase"/>
</dbReference>
<comment type="similarity">
    <text evidence="2">Belongs to the PTEN phosphatase protein family.</text>
</comment>
<dbReference type="Gene3D" id="3.30.505.10">
    <property type="entry name" value="SH2 domain"/>
    <property type="match status" value="1"/>
</dbReference>
<dbReference type="SMART" id="SM00252">
    <property type="entry name" value="SH2"/>
    <property type="match status" value="1"/>
</dbReference>
<dbReference type="InterPro" id="IPR033929">
    <property type="entry name" value="Tensin_PTB"/>
</dbReference>
<dbReference type="Pfam" id="PF08416">
    <property type="entry name" value="PTB"/>
    <property type="match status" value="1"/>
</dbReference>
<evidence type="ECO:0000259" key="6">
    <source>
        <dbReference type="PROSITE" id="PS50001"/>
    </source>
</evidence>
<gene>
    <name evidence="7" type="ORF">PECUL_23A053040</name>
</gene>
<keyword evidence="3 4" id="KW-0727">SH2 domain</keyword>
<evidence type="ECO:0000313" key="7">
    <source>
        <dbReference type="EMBL" id="CAH2302218.1"/>
    </source>
</evidence>
<feature type="compositionally biased region" description="Low complexity" evidence="5">
    <location>
        <begin position="451"/>
        <end position="461"/>
    </location>
</feature>
<feature type="domain" description="SH2" evidence="6">
    <location>
        <begin position="480"/>
        <end position="583"/>
    </location>
</feature>
<dbReference type="SMART" id="SM00462">
    <property type="entry name" value="PTB"/>
    <property type="match status" value="1"/>
</dbReference>
<name>A0AAD1WFJ6_PELCU</name>
<dbReference type="SUPFAM" id="SSF50729">
    <property type="entry name" value="PH domain-like"/>
    <property type="match status" value="1"/>
</dbReference>
<feature type="compositionally biased region" description="Polar residues" evidence="5">
    <location>
        <begin position="423"/>
        <end position="433"/>
    </location>
</feature>
<feature type="region of interest" description="Disordered" evidence="5">
    <location>
        <begin position="420"/>
        <end position="464"/>
    </location>
</feature>
<dbReference type="Pfam" id="PF00017">
    <property type="entry name" value="SH2"/>
    <property type="match status" value="1"/>
</dbReference>
<dbReference type="PROSITE" id="PS50001">
    <property type="entry name" value="SH2"/>
    <property type="match status" value="1"/>
</dbReference>